<reference evidence="1 2" key="1">
    <citation type="journal article" date="2016" name="Nat. Commun.">
        <title>Thousands of microbial genomes shed light on interconnected biogeochemical processes in an aquifer system.</title>
        <authorList>
            <person name="Anantharaman K."/>
            <person name="Brown C.T."/>
            <person name="Hug L.A."/>
            <person name="Sharon I."/>
            <person name="Castelle C.J."/>
            <person name="Probst A.J."/>
            <person name="Thomas B.C."/>
            <person name="Singh A."/>
            <person name="Wilkins M.J."/>
            <person name="Karaoz U."/>
            <person name="Brodie E.L."/>
            <person name="Williams K.H."/>
            <person name="Hubbard S.S."/>
            <person name="Banfield J.F."/>
        </authorList>
    </citation>
    <scope>NUCLEOTIDE SEQUENCE [LARGE SCALE GENOMIC DNA]</scope>
</reference>
<sequence>MVTSKNNIYIFIDESGDFNFSPKGKKYYILTSLTTAQPYKMCEEFHKLKHTLNVDGDGLEVFHATEDKQVVRDQVYNILNNNDFEIDSVIVEKAKTHPSLRNNVQFYTRFDSALLQYILNRYDENRIGKIIIYLSKINLSRRTEALIKSIKIFLARQYNHNKKPYHIYFHNSESNFYLQAADYCCWAIYKKYGDWKISSDLRPYNLVKRNIKSEFDIFSSGATYYY</sequence>
<organism evidence="1 2">
    <name type="scientific">candidate division WOR-1 bacterium RIFOXYC12_FULL_54_18</name>
    <dbReference type="NCBI Taxonomy" id="1802584"/>
    <lineage>
        <taxon>Bacteria</taxon>
        <taxon>Bacillati</taxon>
        <taxon>Saganbacteria</taxon>
    </lineage>
</organism>
<proteinExistence type="predicted"/>
<evidence type="ECO:0000313" key="1">
    <source>
        <dbReference type="EMBL" id="OGC28450.1"/>
    </source>
</evidence>
<evidence type="ECO:0000313" key="2">
    <source>
        <dbReference type="Proteomes" id="UP000178602"/>
    </source>
</evidence>
<evidence type="ECO:0008006" key="3">
    <source>
        <dbReference type="Google" id="ProtNLM"/>
    </source>
</evidence>
<dbReference type="Pfam" id="PF12686">
    <property type="entry name" value="DUF3800"/>
    <property type="match status" value="1"/>
</dbReference>
<name>A0A1F4T7C2_UNCSA</name>
<dbReference type="AlphaFoldDB" id="A0A1F4T7C2"/>
<comment type="caution">
    <text evidence="1">The sequence shown here is derived from an EMBL/GenBank/DDBJ whole genome shotgun (WGS) entry which is preliminary data.</text>
</comment>
<dbReference type="InterPro" id="IPR024524">
    <property type="entry name" value="DUF3800"/>
</dbReference>
<dbReference type="Proteomes" id="UP000178602">
    <property type="component" value="Unassembled WGS sequence"/>
</dbReference>
<dbReference type="EMBL" id="MEUG01000001">
    <property type="protein sequence ID" value="OGC28450.1"/>
    <property type="molecule type" value="Genomic_DNA"/>
</dbReference>
<protein>
    <recommendedName>
        <fullName evidence="3">DUF3800 domain-containing protein</fullName>
    </recommendedName>
</protein>
<accession>A0A1F4T7C2</accession>
<gene>
    <name evidence="1" type="ORF">A3K49_05720</name>
</gene>